<evidence type="ECO:0000256" key="1">
    <source>
        <dbReference type="ARBA" id="ARBA00023224"/>
    </source>
</evidence>
<evidence type="ECO:0000256" key="4">
    <source>
        <dbReference type="SAM" id="Phobius"/>
    </source>
</evidence>
<comment type="similarity">
    <text evidence="2">Belongs to the methyl-accepting chemotaxis (MCP) protein family.</text>
</comment>
<dbReference type="SMART" id="SM00283">
    <property type="entry name" value="MA"/>
    <property type="match status" value="1"/>
</dbReference>
<evidence type="ECO:0000259" key="6">
    <source>
        <dbReference type="PROSITE" id="PS50885"/>
    </source>
</evidence>
<evidence type="ECO:0000256" key="2">
    <source>
        <dbReference type="ARBA" id="ARBA00029447"/>
    </source>
</evidence>
<dbReference type="Proteomes" id="UP000199589">
    <property type="component" value="Unassembled WGS sequence"/>
</dbReference>
<dbReference type="CDD" id="cd12912">
    <property type="entry name" value="PDC2_MCP_like"/>
    <property type="match status" value="1"/>
</dbReference>
<dbReference type="EMBL" id="FOSJ01000064">
    <property type="protein sequence ID" value="SFK64622.1"/>
    <property type="molecule type" value="Genomic_DNA"/>
</dbReference>
<reference evidence="8" key="1">
    <citation type="submission" date="2016-10" db="EMBL/GenBank/DDBJ databases">
        <authorList>
            <person name="Varghese N."/>
            <person name="Submissions S."/>
        </authorList>
    </citation>
    <scope>NUCLEOTIDE SEQUENCE [LARGE SCALE GENOMIC DNA]</scope>
    <source>
        <strain evidence="8">DSM 16108</strain>
    </source>
</reference>
<dbReference type="GO" id="GO:0007165">
    <property type="term" value="P:signal transduction"/>
    <property type="evidence" value="ECO:0007669"/>
    <property type="project" value="UniProtKB-KW"/>
</dbReference>
<organism evidence="7 8">
    <name type="scientific">Marinilactibacillus piezotolerans</name>
    <dbReference type="NCBI Taxonomy" id="258723"/>
    <lineage>
        <taxon>Bacteria</taxon>
        <taxon>Bacillati</taxon>
        <taxon>Bacillota</taxon>
        <taxon>Bacilli</taxon>
        <taxon>Lactobacillales</taxon>
        <taxon>Carnobacteriaceae</taxon>
        <taxon>Marinilactibacillus</taxon>
    </lineage>
</organism>
<keyword evidence="1 3" id="KW-0807">Transducer</keyword>
<dbReference type="Pfam" id="PF00015">
    <property type="entry name" value="MCPsignal"/>
    <property type="match status" value="1"/>
</dbReference>
<name>A0A1I4B6S4_9LACT</name>
<protein>
    <submittedName>
        <fullName evidence="7">Methyl-accepting chemotaxis sensory transducer with Cache sensor</fullName>
    </submittedName>
</protein>
<dbReference type="GO" id="GO:0016020">
    <property type="term" value="C:membrane"/>
    <property type="evidence" value="ECO:0007669"/>
    <property type="project" value="InterPro"/>
</dbReference>
<keyword evidence="4" id="KW-0812">Transmembrane</keyword>
<dbReference type="SMART" id="SM00304">
    <property type="entry name" value="HAMP"/>
    <property type="match status" value="1"/>
</dbReference>
<evidence type="ECO:0000259" key="5">
    <source>
        <dbReference type="PROSITE" id="PS50111"/>
    </source>
</evidence>
<evidence type="ECO:0000256" key="3">
    <source>
        <dbReference type="PROSITE-ProRule" id="PRU00284"/>
    </source>
</evidence>
<feature type="domain" description="Methyl-accepting transducer" evidence="5">
    <location>
        <begin position="384"/>
        <end position="634"/>
    </location>
</feature>
<dbReference type="PROSITE" id="PS50885">
    <property type="entry name" value="HAMP"/>
    <property type="match status" value="1"/>
</dbReference>
<dbReference type="RefSeq" id="WP_091898572.1">
    <property type="nucleotide sequence ID" value="NZ_FOSJ01000064.1"/>
</dbReference>
<dbReference type="CDD" id="cd06225">
    <property type="entry name" value="HAMP"/>
    <property type="match status" value="1"/>
</dbReference>
<dbReference type="PANTHER" id="PTHR32089">
    <property type="entry name" value="METHYL-ACCEPTING CHEMOTAXIS PROTEIN MCPB"/>
    <property type="match status" value="1"/>
</dbReference>
<gene>
    <name evidence="7" type="ORF">SAMN04488569_10646</name>
</gene>
<sequence length="670" mass="72898">MKFSIRAKILSFIPVMIMVVLMITGVSYSFAKGEIEKQIEERLARQAGETAGEMEKQLSEHQRVGEALAEVVGEEGTELNAEAYAALQERLVALNEATYGIGVWYEPFAYDENVEYFGPYTYEDEENVVFTQEYETEEYDYPSQEWYTAGVEKGATAWTVPYFDETLNKTLVTAGTPFYRPDGTLQGVISSDMDAQQIQQMAENLEVGENGWAFLMDEAGNFLAHPNAASIEDDPVLEEIAGTFANTGSERVSFPDGDAVVSHTTLEQNGWTLGLVLPESEVYAGVNALLRNVVIIAGVLVLLSAVGMFFLASRITKPIRALNEEVKQVAEGDLSRQLSVSTNDETGELTTSFNIMVKNLRKLVASVRQSVHTSSDAVSQLSAVSEETMASSEQINRAIQDIAEGTTTAAASAEESSQKTTDLSEKLTALSVISKSLNQQSQKVDETNKNGSEQTAVLQVKAEQTDGMIGRVEDVVQELSERMVDISSVVGTIASISEQTNLLALNASIEAARAGEHGKGFAVVAEEVRKLAEETAKATQNIRGSMEEIQAKVLNASSEMASARKLSTEQYEITEKTVSSFDDIAARNQEMSTLVSQMTDHINGIEKNKEKVVSAIAEIAVVMEESAAASEEVSASASEQLIALETITSSVEDLQVSSKKLVQQIERFKS</sequence>
<proteinExistence type="inferred from homology"/>
<dbReference type="InterPro" id="IPR029151">
    <property type="entry name" value="Sensor-like_sf"/>
</dbReference>
<dbReference type="InterPro" id="IPR004089">
    <property type="entry name" value="MCPsignal_dom"/>
</dbReference>
<dbReference type="Pfam" id="PF00672">
    <property type="entry name" value="HAMP"/>
    <property type="match status" value="1"/>
</dbReference>
<evidence type="ECO:0000313" key="8">
    <source>
        <dbReference type="Proteomes" id="UP000199589"/>
    </source>
</evidence>
<dbReference type="PROSITE" id="PS50111">
    <property type="entry name" value="CHEMOTAXIS_TRANSDUC_2"/>
    <property type="match status" value="1"/>
</dbReference>
<dbReference type="PANTHER" id="PTHR32089:SF112">
    <property type="entry name" value="LYSOZYME-LIKE PROTEIN-RELATED"/>
    <property type="match status" value="1"/>
</dbReference>
<keyword evidence="8" id="KW-1185">Reference proteome</keyword>
<accession>A0A1I4B6S4</accession>
<keyword evidence="4" id="KW-0472">Membrane</keyword>
<dbReference type="SUPFAM" id="SSF103190">
    <property type="entry name" value="Sensory domain-like"/>
    <property type="match status" value="1"/>
</dbReference>
<evidence type="ECO:0000313" key="7">
    <source>
        <dbReference type="EMBL" id="SFK64622.1"/>
    </source>
</evidence>
<dbReference type="SUPFAM" id="SSF58104">
    <property type="entry name" value="Methyl-accepting chemotaxis protein (MCP) signaling domain"/>
    <property type="match status" value="1"/>
</dbReference>
<feature type="domain" description="HAMP" evidence="6">
    <location>
        <begin position="313"/>
        <end position="365"/>
    </location>
</feature>
<dbReference type="InterPro" id="IPR003660">
    <property type="entry name" value="HAMP_dom"/>
</dbReference>
<keyword evidence="4" id="KW-1133">Transmembrane helix</keyword>
<dbReference type="CDD" id="cd12913">
    <property type="entry name" value="PDC1_MCP_like"/>
    <property type="match status" value="1"/>
</dbReference>
<feature type="transmembrane region" description="Helical" evidence="4">
    <location>
        <begin position="12"/>
        <end position="31"/>
    </location>
</feature>
<dbReference type="Gene3D" id="3.30.450.20">
    <property type="entry name" value="PAS domain"/>
    <property type="match status" value="1"/>
</dbReference>
<dbReference type="OrthoDB" id="9760371at2"/>
<dbReference type="Gene3D" id="6.10.340.10">
    <property type="match status" value="1"/>
</dbReference>
<feature type="transmembrane region" description="Helical" evidence="4">
    <location>
        <begin position="289"/>
        <end position="312"/>
    </location>
</feature>
<dbReference type="AlphaFoldDB" id="A0A1I4B6S4"/>
<dbReference type="Pfam" id="PF22673">
    <property type="entry name" value="MCP-like_PDC_1"/>
    <property type="match status" value="1"/>
</dbReference>
<dbReference type="Gene3D" id="1.10.287.950">
    <property type="entry name" value="Methyl-accepting chemotaxis protein"/>
    <property type="match status" value="1"/>
</dbReference>